<proteinExistence type="predicted"/>
<dbReference type="RefSeq" id="WP_084272523.1">
    <property type="nucleotide sequence ID" value="NZ_FWYE01000001.1"/>
</dbReference>
<dbReference type="GO" id="GO:0016020">
    <property type="term" value="C:membrane"/>
    <property type="evidence" value="ECO:0007669"/>
    <property type="project" value="InterPro"/>
</dbReference>
<evidence type="ECO:0000313" key="6">
    <source>
        <dbReference type="Proteomes" id="UP000192315"/>
    </source>
</evidence>
<protein>
    <submittedName>
        <fullName evidence="5">Uncharacterized protein</fullName>
    </submittedName>
</protein>
<sequence>MKNRLGEDVNLVKIGLFIVFVALLIFGLIAVFILHSHILAFIVIPLFFLFFMVFLVIQYREVRSGKFQNKMDKILENTKEKYGRK</sequence>
<dbReference type="EMBL" id="FWYE01000001">
    <property type="protein sequence ID" value="SMD30606.1"/>
    <property type="molecule type" value="Genomic_DNA"/>
</dbReference>
<evidence type="ECO:0000256" key="4">
    <source>
        <dbReference type="SAM" id="Phobius"/>
    </source>
</evidence>
<feature type="transmembrane region" description="Helical" evidence="4">
    <location>
        <begin position="38"/>
        <end position="57"/>
    </location>
</feature>
<gene>
    <name evidence="5" type="ORF">SAMN02745355_0496</name>
</gene>
<dbReference type="SUPFAM" id="SSF90123">
    <property type="entry name" value="ABC transporter transmembrane region"/>
    <property type="match status" value="1"/>
</dbReference>
<name>A0A8G2FW57_PICTO</name>
<keyword evidence="2 4" id="KW-1133">Transmembrane helix</keyword>
<dbReference type="GO" id="GO:0005524">
    <property type="term" value="F:ATP binding"/>
    <property type="evidence" value="ECO:0007669"/>
    <property type="project" value="InterPro"/>
</dbReference>
<evidence type="ECO:0000256" key="1">
    <source>
        <dbReference type="ARBA" id="ARBA00022692"/>
    </source>
</evidence>
<organism evidence="5 6">
    <name type="scientific">Picrophilus torridus (strain ATCC 700027 / DSM 9790 / JCM 10055 / NBRC 100828 / KAW 2/3)</name>
    <dbReference type="NCBI Taxonomy" id="1122961"/>
    <lineage>
        <taxon>Archaea</taxon>
        <taxon>Methanobacteriati</taxon>
        <taxon>Thermoplasmatota</taxon>
        <taxon>Thermoplasmata</taxon>
        <taxon>Thermoplasmatales</taxon>
        <taxon>Picrophilaceae</taxon>
        <taxon>Picrophilus</taxon>
    </lineage>
</organism>
<dbReference type="AlphaFoldDB" id="A0A8G2FW57"/>
<evidence type="ECO:0000313" key="5">
    <source>
        <dbReference type="EMBL" id="SMD30606.1"/>
    </source>
</evidence>
<accession>A0A8G2FW57</accession>
<keyword evidence="3 4" id="KW-0472">Membrane</keyword>
<dbReference type="InterPro" id="IPR036640">
    <property type="entry name" value="ABC1_TM_sf"/>
</dbReference>
<evidence type="ECO:0000256" key="3">
    <source>
        <dbReference type="ARBA" id="ARBA00023136"/>
    </source>
</evidence>
<dbReference type="Proteomes" id="UP000192315">
    <property type="component" value="Unassembled WGS sequence"/>
</dbReference>
<keyword evidence="6" id="KW-1185">Reference proteome</keyword>
<reference evidence="5 6" key="1">
    <citation type="submission" date="2017-04" db="EMBL/GenBank/DDBJ databases">
        <authorList>
            <person name="Varghese N."/>
            <person name="Submissions S."/>
        </authorList>
    </citation>
    <scope>NUCLEOTIDE SEQUENCE [LARGE SCALE GENOMIC DNA]</scope>
    <source>
        <strain evidence="5 6">DSM 9789</strain>
    </source>
</reference>
<comment type="caution">
    <text evidence="5">The sequence shown here is derived from an EMBL/GenBank/DDBJ whole genome shotgun (WGS) entry which is preliminary data.</text>
</comment>
<feature type="transmembrane region" description="Helical" evidence="4">
    <location>
        <begin position="12"/>
        <end position="32"/>
    </location>
</feature>
<keyword evidence="1 4" id="KW-0812">Transmembrane</keyword>
<evidence type="ECO:0000256" key="2">
    <source>
        <dbReference type="ARBA" id="ARBA00022989"/>
    </source>
</evidence>